<dbReference type="NCBIfam" id="NF033105">
    <property type="entry name" value="bla_subclass_B3"/>
    <property type="match status" value="1"/>
</dbReference>
<evidence type="ECO:0000259" key="2">
    <source>
        <dbReference type="SMART" id="SM00849"/>
    </source>
</evidence>
<protein>
    <submittedName>
        <fullName evidence="3">MBL fold protein</fullName>
    </submittedName>
</protein>
<proteinExistence type="predicted"/>
<dbReference type="AlphaFoldDB" id="A0A423Y3D4"/>
<sequence length="321" mass="35466">MHQKSFQLSRIKKALIILRFLTQEMIMKPRIALFSCLMSLLSVPAQASLDPAQPLAEAPPYSLFEAWAKPVQPFAIWPGVWYVGTENLSSVLITTPQGHILIDAGLDASAPQIRRNIEALGFRIADIRYIVNSHARLDQAGGIARLKAWSGARVIASHANAEQMARGGKEDFALGDALPFPPVTVDIEAHDGQQWHLGNVTLAAIFTPGHLPGATSWKVTLADGKTLIYADSLATPGYPLINNRNYPTLVEDIRQSFTRLEAQQVDIFLANKGERFDLMDKMARKARGEDNAFIDKKGLARYVAQSREAFEKQLAAQRTQP</sequence>
<feature type="signal peptide" evidence="1">
    <location>
        <begin position="1"/>
        <end position="47"/>
    </location>
</feature>
<comment type="caution">
    <text evidence="3">The sequence shown here is derived from an EMBL/GenBank/DDBJ whole genome shotgun (WGS) entry which is preliminary data.</text>
</comment>
<reference evidence="3 4" key="1">
    <citation type="journal article" date="2018" name="Front. Microbiol.">
        <title>An Investigation of an Acute Gastroenteritis Outbreak: Cronobacter sakazakii, a Potential Cause of Food-Borne Illness.</title>
        <authorList>
            <person name="Yong W."/>
            <person name="Guo B."/>
            <person name="Shi X."/>
            <person name="Cheng T."/>
            <person name="Chen M."/>
            <person name="Jiang X."/>
            <person name="Ye Y."/>
            <person name="Wang J."/>
            <person name="Xie G."/>
            <person name="Ding J."/>
        </authorList>
    </citation>
    <scope>NUCLEOTIDE SEQUENCE [LARGE SCALE GENOMIC DNA]</scope>
    <source>
        <strain evidence="3 4">S1</strain>
    </source>
</reference>
<evidence type="ECO:0000313" key="4">
    <source>
        <dbReference type="Proteomes" id="UP000285793"/>
    </source>
</evidence>
<dbReference type="SUPFAM" id="SSF56281">
    <property type="entry name" value="Metallo-hydrolase/oxidoreductase"/>
    <property type="match status" value="1"/>
</dbReference>
<feature type="chain" id="PRO_5019341963" evidence="1">
    <location>
        <begin position="48"/>
        <end position="321"/>
    </location>
</feature>
<dbReference type="InterPro" id="IPR001279">
    <property type="entry name" value="Metallo-B-lactamas"/>
</dbReference>
<name>A0A423Y3D4_9ENTR</name>
<gene>
    <name evidence="3" type="ORF">C3E80_03345</name>
</gene>
<dbReference type="PANTHER" id="PTHR42773">
    <property type="entry name" value="METALLO-BETA-LACTAMASE-RELATED"/>
    <property type="match status" value="1"/>
</dbReference>
<dbReference type="Pfam" id="PF00753">
    <property type="entry name" value="Lactamase_B"/>
    <property type="match status" value="1"/>
</dbReference>
<organism evidence="3 4">
    <name type="scientific">Cronobacter malonaticus</name>
    <dbReference type="NCBI Taxonomy" id="413503"/>
    <lineage>
        <taxon>Bacteria</taxon>
        <taxon>Pseudomonadati</taxon>
        <taxon>Pseudomonadota</taxon>
        <taxon>Gammaproteobacteria</taxon>
        <taxon>Enterobacterales</taxon>
        <taxon>Enterobacteriaceae</taxon>
        <taxon>Cronobacter</taxon>
    </lineage>
</organism>
<dbReference type="Proteomes" id="UP000285793">
    <property type="component" value="Unassembled WGS sequence"/>
</dbReference>
<dbReference type="NCBIfam" id="NF000405">
    <property type="entry name" value="HARLDQ_not_B3"/>
    <property type="match status" value="1"/>
</dbReference>
<dbReference type="NCBIfam" id="NF012229">
    <property type="entry name" value="bla_class_B_core"/>
    <property type="match status" value="1"/>
</dbReference>
<accession>A0A423Y3D4</accession>
<dbReference type="Gene3D" id="3.60.15.10">
    <property type="entry name" value="Ribonuclease Z/Hydroxyacylglutathione hydrolase-like"/>
    <property type="match status" value="1"/>
</dbReference>
<dbReference type="EMBL" id="PQJL01000002">
    <property type="protein sequence ID" value="ROW64238.1"/>
    <property type="molecule type" value="Genomic_DNA"/>
</dbReference>
<keyword evidence="1" id="KW-0732">Signal</keyword>
<dbReference type="InterPro" id="IPR036866">
    <property type="entry name" value="RibonucZ/Hydroxyglut_hydro"/>
</dbReference>
<evidence type="ECO:0000313" key="3">
    <source>
        <dbReference type="EMBL" id="ROW64238.1"/>
    </source>
</evidence>
<dbReference type="PANTHER" id="PTHR42773:SF1">
    <property type="entry name" value="METALLO-BETA-LACTAMASE FAMILY PROTEIN"/>
    <property type="match status" value="1"/>
</dbReference>
<feature type="domain" description="Metallo-beta-lactamase" evidence="2">
    <location>
        <begin position="87"/>
        <end position="272"/>
    </location>
</feature>
<evidence type="ECO:0000256" key="1">
    <source>
        <dbReference type="SAM" id="SignalP"/>
    </source>
</evidence>
<dbReference type="SMART" id="SM00849">
    <property type="entry name" value="Lactamase_B"/>
    <property type="match status" value="1"/>
</dbReference>
<dbReference type="NCBIfam" id="NF047339">
    <property type="entry name" value="blaCSR"/>
    <property type="match status" value="1"/>
</dbReference>